<accession>A0A7E6CN14</accession>
<evidence type="ECO:0000256" key="8">
    <source>
        <dbReference type="ARBA" id="ARBA00023040"/>
    </source>
</evidence>
<gene>
    <name evidence="16" type="primary">LOC114510576</name>
</gene>
<dbReference type="GO" id="GO:0016503">
    <property type="term" value="F:pheromone receptor activity"/>
    <property type="evidence" value="ECO:0007669"/>
    <property type="project" value="InterPro"/>
</dbReference>
<dbReference type="PROSITE" id="PS50262">
    <property type="entry name" value="G_PROTEIN_RECEP_F1_2"/>
    <property type="match status" value="1"/>
</dbReference>
<evidence type="ECO:0000313" key="16">
    <source>
        <dbReference type="RefSeq" id="XP_035868333.1"/>
    </source>
</evidence>
<keyword evidence="5 13" id="KW-0589">Pheromone response</keyword>
<sequence length="323" mass="36501">MCLSVLSRFYGFEQSHCTSDTNGMISVDLPILMLILAQTGIGIVGNALLFCHYICSLFRRHVLRPLEQIINHIALANTLVLLCGGLPQTMATFGMKFFLDDVGCKLVLYFQRVAWGSSLSITCLLGIFQALHTNPTNSRWAKLKFKSPKYVNSSCILSWIFHLLVNTIVPMRVSGPENSKNISMKLNLGHCSRVFLNTITETMCSVIFSSVDVICLGLMIWASGSMIFFLCRHKQQVQYIHRTRKSPQISSETRATKFILIFVSMFVLFYSLSSAFETWVYLFDNPPWRLVSTSMLLTSCFPTFSPFLLLKSDNHISSLCSFC</sequence>
<keyword evidence="6 13" id="KW-0812">Transmembrane</keyword>
<dbReference type="InterPro" id="IPR004072">
    <property type="entry name" value="Vmron_rcpt_1"/>
</dbReference>
<dbReference type="Gene3D" id="1.20.1070.10">
    <property type="entry name" value="Rhodopsin 7-helix transmembrane proteins"/>
    <property type="match status" value="1"/>
</dbReference>
<reference evidence="16" key="1">
    <citation type="submission" date="2025-08" db="UniProtKB">
        <authorList>
            <consortium name="RefSeq"/>
        </authorList>
    </citation>
    <scope>IDENTIFICATION</scope>
    <source>
        <tissue evidence="16">Muscle</tissue>
    </source>
</reference>
<evidence type="ECO:0000256" key="7">
    <source>
        <dbReference type="ARBA" id="ARBA00022989"/>
    </source>
</evidence>
<feature type="transmembrane region" description="Helical" evidence="13">
    <location>
        <begin position="206"/>
        <end position="231"/>
    </location>
</feature>
<evidence type="ECO:0000256" key="1">
    <source>
        <dbReference type="ARBA" id="ARBA00003878"/>
    </source>
</evidence>
<feature type="domain" description="G-protein coupled receptors family 1 profile" evidence="14">
    <location>
        <begin position="45"/>
        <end position="309"/>
    </location>
</feature>
<evidence type="ECO:0000256" key="4">
    <source>
        <dbReference type="ARBA" id="ARBA00022475"/>
    </source>
</evidence>
<evidence type="ECO:0000256" key="13">
    <source>
        <dbReference type="RuleBase" id="RU364061"/>
    </source>
</evidence>
<feature type="transmembrane region" description="Helical" evidence="13">
    <location>
        <begin position="70"/>
        <end position="93"/>
    </location>
</feature>
<dbReference type="OrthoDB" id="9606139at2759"/>
<dbReference type="FunFam" id="1.20.1070.10:FF:000033">
    <property type="entry name" value="Vomeronasal type-1 receptor"/>
    <property type="match status" value="1"/>
</dbReference>
<dbReference type="SUPFAM" id="SSF81321">
    <property type="entry name" value="Family A G protein-coupled receptor-like"/>
    <property type="match status" value="1"/>
</dbReference>
<evidence type="ECO:0000256" key="11">
    <source>
        <dbReference type="ARBA" id="ARBA00023180"/>
    </source>
</evidence>
<protein>
    <recommendedName>
        <fullName evidence="13">Vomeronasal type-1 receptor</fullName>
    </recommendedName>
</protein>
<evidence type="ECO:0000313" key="15">
    <source>
        <dbReference type="Proteomes" id="UP000504628"/>
    </source>
</evidence>
<evidence type="ECO:0000256" key="12">
    <source>
        <dbReference type="ARBA" id="ARBA00023224"/>
    </source>
</evidence>
<feature type="transmembrane region" description="Helical" evidence="13">
    <location>
        <begin position="113"/>
        <end position="131"/>
    </location>
</feature>
<dbReference type="InterPro" id="IPR017452">
    <property type="entry name" value="GPCR_Rhodpsn_7TM"/>
</dbReference>
<dbReference type="InParanoid" id="A0A7E6CN14"/>
<organism evidence="15 16">
    <name type="scientific">Phyllostomus discolor</name>
    <name type="common">pale spear-nosed bat</name>
    <dbReference type="NCBI Taxonomy" id="89673"/>
    <lineage>
        <taxon>Eukaryota</taxon>
        <taxon>Metazoa</taxon>
        <taxon>Chordata</taxon>
        <taxon>Craniata</taxon>
        <taxon>Vertebrata</taxon>
        <taxon>Euteleostomi</taxon>
        <taxon>Mammalia</taxon>
        <taxon>Eutheria</taxon>
        <taxon>Laurasiatheria</taxon>
        <taxon>Chiroptera</taxon>
        <taxon>Yangochiroptera</taxon>
        <taxon>Phyllostomidae</taxon>
        <taxon>Phyllostominae</taxon>
        <taxon>Phyllostomus</taxon>
    </lineage>
</organism>
<keyword evidence="15" id="KW-1185">Reference proteome</keyword>
<dbReference type="GO" id="GO:0019236">
    <property type="term" value="P:response to pheromone"/>
    <property type="evidence" value="ECO:0007669"/>
    <property type="project" value="UniProtKB-KW"/>
</dbReference>
<keyword evidence="10 13" id="KW-0675">Receptor</keyword>
<evidence type="ECO:0000256" key="2">
    <source>
        <dbReference type="ARBA" id="ARBA00004651"/>
    </source>
</evidence>
<evidence type="ECO:0000256" key="5">
    <source>
        <dbReference type="ARBA" id="ARBA00022507"/>
    </source>
</evidence>
<dbReference type="AlphaFoldDB" id="A0A7E6CN14"/>
<dbReference type="Proteomes" id="UP000504628">
    <property type="component" value="Chromosome 12"/>
</dbReference>
<proteinExistence type="inferred from homology"/>
<keyword evidence="4 13" id="KW-1003">Cell membrane</keyword>
<feature type="transmembrane region" description="Helical" evidence="13">
    <location>
        <begin position="288"/>
        <end position="310"/>
    </location>
</feature>
<feature type="transmembrane region" description="Helical" evidence="13">
    <location>
        <begin position="31"/>
        <end position="58"/>
    </location>
</feature>
<dbReference type="KEGG" id="pdic:114510576"/>
<dbReference type="Pfam" id="PF03402">
    <property type="entry name" value="V1R"/>
    <property type="match status" value="1"/>
</dbReference>
<evidence type="ECO:0000256" key="3">
    <source>
        <dbReference type="ARBA" id="ARBA00010663"/>
    </source>
</evidence>
<dbReference type="GO" id="GO:0007606">
    <property type="term" value="P:sensory perception of chemical stimulus"/>
    <property type="evidence" value="ECO:0007669"/>
    <property type="project" value="UniProtKB-ARBA"/>
</dbReference>
<feature type="transmembrane region" description="Helical" evidence="13">
    <location>
        <begin position="258"/>
        <end position="282"/>
    </location>
</feature>
<dbReference type="PRINTS" id="PR01534">
    <property type="entry name" value="VOMERONASL1R"/>
</dbReference>
<keyword evidence="8 13" id="KW-0297">G-protein coupled receptor</keyword>
<keyword evidence="9 13" id="KW-0472">Membrane</keyword>
<dbReference type="GO" id="GO:0005886">
    <property type="term" value="C:plasma membrane"/>
    <property type="evidence" value="ECO:0007669"/>
    <property type="project" value="UniProtKB-SubCell"/>
</dbReference>
<dbReference type="RefSeq" id="XP_035868333.1">
    <property type="nucleotide sequence ID" value="XM_036012440.1"/>
</dbReference>
<comment type="similarity">
    <text evidence="3 13">Belongs to the G-protein coupled receptor 1 family.</text>
</comment>
<dbReference type="PANTHER" id="PTHR24062">
    <property type="entry name" value="VOMERONASAL TYPE-1 RECEPTOR"/>
    <property type="match status" value="1"/>
</dbReference>
<dbReference type="GeneID" id="114510576"/>
<keyword evidence="11" id="KW-0325">Glycoprotein</keyword>
<comment type="subcellular location">
    <subcellularLocation>
        <location evidence="2 13">Cell membrane</location>
        <topology evidence="2 13">Multi-pass membrane protein</topology>
    </subcellularLocation>
</comment>
<evidence type="ECO:0000259" key="14">
    <source>
        <dbReference type="PROSITE" id="PS50262"/>
    </source>
</evidence>
<evidence type="ECO:0000256" key="10">
    <source>
        <dbReference type="ARBA" id="ARBA00023170"/>
    </source>
</evidence>
<name>A0A7E6CN14_9CHIR</name>
<evidence type="ECO:0000256" key="9">
    <source>
        <dbReference type="ARBA" id="ARBA00023136"/>
    </source>
</evidence>
<evidence type="ECO:0000256" key="6">
    <source>
        <dbReference type="ARBA" id="ARBA00022692"/>
    </source>
</evidence>
<keyword evidence="7 13" id="KW-1133">Transmembrane helix</keyword>
<feature type="transmembrane region" description="Helical" evidence="13">
    <location>
        <begin position="151"/>
        <end position="169"/>
    </location>
</feature>
<keyword evidence="12 13" id="KW-0807">Transducer</keyword>
<comment type="function">
    <text evidence="1">Putative pheromone receptor.</text>
</comment>